<dbReference type="Pfam" id="PF14124">
    <property type="entry name" value="DUF4291"/>
    <property type="match status" value="1"/>
</dbReference>
<evidence type="ECO:0000313" key="1">
    <source>
        <dbReference type="EMBL" id="KAB1987911.1"/>
    </source>
</evidence>
<accession>A0A7J5DH10</accession>
<dbReference type="EMBL" id="WBKG01000011">
    <property type="protein sequence ID" value="KAB1987911.1"/>
    <property type="molecule type" value="Genomic_DNA"/>
</dbReference>
<proteinExistence type="predicted"/>
<keyword evidence="2" id="KW-1185">Reference proteome</keyword>
<dbReference type="RefSeq" id="WP_151469978.1">
    <property type="nucleotide sequence ID" value="NZ_WBKG01000011.1"/>
</dbReference>
<organism evidence="1 2">
    <name type="scientific">Streptomyces triticiradicis</name>
    <dbReference type="NCBI Taxonomy" id="2651189"/>
    <lineage>
        <taxon>Bacteria</taxon>
        <taxon>Bacillati</taxon>
        <taxon>Actinomycetota</taxon>
        <taxon>Actinomycetes</taxon>
        <taxon>Kitasatosporales</taxon>
        <taxon>Streptomycetaceae</taxon>
        <taxon>Streptomyces</taxon>
    </lineage>
</organism>
<dbReference type="PANTHER" id="PTHR38567">
    <property type="entry name" value="DUF4291 DOMAIN-CONTAINING PROTEIN"/>
    <property type="match status" value="1"/>
</dbReference>
<comment type="caution">
    <text evidence="1">The sequence shown here is derived from an EMBL/GenBank/DDBJ whole genome shotgun (WGS) entry which is preliminary data.</text>
</comment>
<dbReference type="PANTHER" id="PTHR38567:SF1">
    <property type="entry name" value="DUF4291 DOMAIN-CONTAINING PROTEIN"/>
    <property type="match status" value="1"/>
</dbReference>
<sequence length="71" mass="8127">MEQPRRQIRASHTESTVTVHQAYRPQIGDPAAREGRFPVTWKRGRMTWIVTPRSQTSEIRACPLVCINPLG</sequence>
<reference evidence="1 2" key="1">
    <citation type="submission" date="2019-09" db="EMBL/GenBank/DDBJ databases">
        <title>Isolation and identification of active actinomycetes.</title>
        <authorList>
            <person name="Yu Z."/>
            <person name="Han C."/>
            <person name="Yu B."/>
        </authorList>
    </citation>
    <scope>NUCLEOTIDE SEQUENCE [LARGE SCALE GENOMIC DNA]</scope>
    <source>
        <strain evidence="1 2">NEAU-H2</strain>
    </source>
</reference>
<name>A0A7J5DH10_9ACTN</name>
<evidence type="ECO:0000313" key="2">
    <source>
        <dbReference type="Proteomes" id="UP000442990"/>
    </source>
</evidence>
<dbReference type="AlphaFoldDB" id="A0A7J5DH10"/>
<dbReference type="InterPro" id="IPR025633">
    <property type="entry name" value="DUF4291"/>
</dbReference>
<dbReference type="Proteomes" id="UP000442990">
    <property type="component" value="Unassembled WGS sequence"/>
</dbReference>
<protein>
    <submittedName>
        <fullName evidence="1">DUF4291 domain-containing protein</fullName>
    </submittedName>
</protein>
<gene>
    <name evidence="1" type="ORF">F8144_15900</name>
</gene>